<keyword evidence="2" id="KW-0812">Transmembrane</keyword>
<comment type="caution">
    <text evidence="3">The sequence shown here is derived from an EMBL/GenBank/DDBJ whole genome shotgun (WGS) entry which is preliminary data.</text>
</comment>
<proteinExistence type="predicted"/>
<feature type="transmembrane region" description="Helical" evidence="2">
    <location>
        <begin position="76"/>
        <end position="102"/>
    </location>
</feature>
<evidence type="ECO:0000256" key="1">
    <source>
        <dbReference type="SAM" id="MobiDB-lite"/>
    </source>
</evidence>
<keyword evidence="2" id="KW-1133">Transmembrane helix</keyword>
<organism evidence="3 4">
    <name type="scientific">Palleronia sediminis</name>
    <dbReference type="NCBI Taxonomy" id="2547833"/>
    <lineage>
        <taxon>Bacteria</taxon>
        <taxon>Pseudomonadati</taxon>
        <taxon>Pseudomonadota</taxon>
        <taxon>Alphaproteobacteria</taxon>
        <taxon>Rhodobacterales</taxon>
        <taxon>Roseobacteraceae</taxon>
        <taxon>Palleronia</taxon>
    </lineage>
</organism>
<protein>
    <submittedName>
        <fullName evidence="3">DUF2254 domain-containing protein</fullName>
    </submittedName>
</protein>
<gene>
    <name evidence="3" type="ORF">E2L08_15675</name>
</gene>
<feature type="transmembrane region" description="Helical" evidence="2">
    <location>
        <begin position="36"/>
        <end position="56"/>
    </location>
</feature>
<dbReference type="Proteomes" id="UP000295701">
    <property type="component" value="Unassembled WGS sequence"/>
</dbReference>
<feature type="transmembrane region" description="Helical" evidence="2">
    <location>
        <begin position="152"/>
        <end position="173"/>
    </location>
</feature>
<dbReference type="AlphaFoldDB" id="A0A4R5ZY62"/>
<evidence type="ECO:0000313" key="3">
    <source>
        <dbReference type="EMBL" id="TDL74927.1"/>
    </source>
</evidence>
<dbReference type="OrthoDB" id="2955631at2"/>
<dbReference type="EMBL" id="SNAA01000024">
    <property type="protein sequence ID" value="TDL74927.1"/>
    <property type="molecule type" value="Genomic_DNA"/>
</dbReference>
<dbReference type="InterPro" id="IPR018723">
    <property type="entry name" value="DUF2254_membrane"/>
</dbReference>
<accession>A0A4R5ZY62</accession>
<sequence length="458" mass="48828">MMEGSDLVKERTSLADGAFDMLKKIFWRLRLEARRLWVRAAIISALALIAAALAPLSNLLPFPVVDAIDPDALSRLLDILTGSMLAVTTFSLSVMVTAHLSADKNVTPRSHRLLTEDSRTHTVLATFIGAFIYALALTVMLNAGVLKETELAAVYFMTAGVIAFVAIALLRWVAHLAGLGSFEATTRRVEERVTRTLSDRAPFLGGAPLDGNGTIPADAAEVHAAQYGFLQNIDTAALSEWATETGGLVWVASLPGSWIDRGEVILRARAETFTEEDETRLRGAVAIGDVRVWDQDPAFPMIVAAEIAERALSPGINDPRTAIDVIGRLGRLIGGLERETAPDEIAAPGVFVPAMATARLVRETLDPIARDGAGFVEVQMAVQRALGHLALHRDPAIAEAARETSRRALAYAADGLLLRDDIDRVTAAAIARGPAATAGEDAEQPGQEGIEPGGTARA</sequence>
<feature type="region of interest" description="Disordered" evidence="1">
    <location>
        <begin position="433"/>
        <end position="458"/>
    </location>
</feature>
<keyword evidence="2" id="KW-0472">Membrane</keyword>
<keyword evidence="4" id="KW-1185">Reference proteome</keyword>
<evidence type="ECO:0000256" key="2">
    <source>
        <dbReference type="SAM" id="Phobius"/>
    </source>
</evidence>
<dbReference type="Pfam" id="PF10011">
    <property type="entry name" value="DUF2254"/>
    <property type="match status" value="1"/>
</dbReference>
<evidence type="ECO:0000313" key="4">
    <source>
        <dbReference type="Proteomes" id="UP000295701"/>
    </source>
</evidence>
<reference evidence="3 4" key="1">
    <citation type="submission" date="2019-03" db="EMBL/GenBank/DDBJ databases">
        <title>Primorskyibacter sp. SS33 isolated from sediments.</title>
        <authorList>
            <person name="Xunke S."/>
        </authorList>
    </citation>
    <scope>NUCLEOTIDE SEQUENCE [LARGE SCALE GENOMIC DNA]</scope>
    <source>
        <strain evidence="3 4">SS33</strain>
    </source>
</reference>
<name>A0A4R5ZY62_9RHOB</name>
<feature type="transmembrane region" description="Helical" evidence="2">
    <location>
        <begin position="123"/>
        <end position="146"/>
    </location>
</feature>